<proteinExistence type="predicted"/>
<organism evidence="1 2">
    <name type="scientific">Spirosoma foliorum</name>
    <dbReference type="NCBI Taxonomy" id="2710596"/>
    <lineage>
        <taxon>Bacteria</taxon>
        <taxon>Pseudomonadati</taxon>
        <taxon>Bacteroidota</taxon>
        <taxon>Cytophagia</taxon>
        <taxon>Cytophagales</taxon>
        <taxon>Cytophagaceae</taxon>
        <taxon>Spirosoma</taxon>
    </lineage>
</organism>
<dbReference type="AlphaFoldDB" id="A0A7G5H0D7"/>
<reference evidence="1 2" key="1">
    <citation type="submission" date="2020-07" db="EMBL/GenBank/DDBJ databases">
        <title>Spirosoma foliorum sp. nov., isolated from the leaves on the Nejang mountain Korea, Republic of.</title>
        <authorList>
            <person name="Ho H."/>
            <person name="Lee Y.-J."/>
            <person name="Nurcahyanto D.-A."/>
            <person name="Kim S.-G."/>
        </authorList>
    </citation>
    <scope>NUCLEOTIDE SEQUENCE [LARGE SCALE GENOMIC DNA]</scope>
    <source>
        <strain evidence="1 2">PL0136</strain>
    </source>
</reference>
<dbReference type="InterPro" id="IPR029044">
    <property type="entry name" value="Nucleotide-diphossugar_trans"/>
</dbReference>
<dbReference type="PANTHER" id="PTHR21485:SF6">
    <property type="entry name" value="N-ACYLNEURAMINATE CYTIDYLYLTRANSFERASE-RELATED"/>
    <property type="match status" value="1"/>
</dbReference>
<dbReference type="KEGG" id="sfol:H3H32_06495"/>
<dbReference type="RefSeq" id="WP_182461906.1">
    <property type="nucleotide sequence ID" value="NZ_CP059732.1"/>
</dbReference>
<keyword evidence="1" id="KW-0548">Nucleotidyltransferase</keyword>
<dbReference type="SUPFAM" id="SSF53448">
    <property type="entry name" value="Nucleotide-diphospho-sugar transferases"/>
    <property type="match status" value="1"/>
</dbReference>
<keyword evidence="2" id="KW-1185">Reference proteome</keyword>
<evidence type="ECO:0000313" key="1">
    <source>
        <dbReference type="EMBL" id="QMW04579.1"/>
    </source>
</evidence>
<gene>
    <name evidence="1" type="ORF">H3H32_06495</name>
</gene>
<dbReference type="InterPro" id="IPR003329">
    <property type="entry name" value="Cytidylyl_trans"/>
</dbReference>
<name>A0A7G5H0D7_9BACT</name>
<dbReference type="EMBL" id="CP059732">
    <property type="protein sequence ID" value="QMW04579.1"/>
    <property type="molecule type" value="Genomic_DNA"/>
</dbReference>
<dbReference type="InterPro" id="IPR050793">
    <property type="entry name" value="CMP-NeuNAc_synthase"/>
</dbReference>
<dbReference type="CDD" id="cd02513">
    <property type="entry name" value="CMP-NeuAc_Synthase"/>
    <property type="match status" value="1"/>
</dbReference>
<sequence>MSYSVAAIVPMRHSSERVPGKNYRDFAGKPLFHRIIDTLLECPSITKIVIDTDSPTVIEQAQVHYPTITVLERPEHLRDGAIPMNNVLLNTCEQIPADFYLQTHSTNPLLSAETVEKGVKQFLNQYPIYDTLFGVTRMQTRLWDQLARAINHNANILLRTQDLPPVYMENSCMYIFKKETLIQKGNRIGDRPYMYEIAEIEAQDIDVELNFKVAEFLFTELYPELVV</sequence>
<evidence type="ECO:0000313" key="2">
    <source>
        <dbReference type="Proteomes" id="UP000515369"/>
    </source>
</evidence>
<dbReference type="Pfam" id="PF02348">
    <property type="entry name" value="CTP_transf_3"/>
    <property type="match status" value="1"/>
</dbReference>
<accession>A0A7G5H0D7</accession>
<dbReference type="Gene3D" id="3.90.550.10">
    <property type="entry name" value="Spore Coat Polysaccharide Biosynthesis Protein SpsA, Chain A"/>
    <property type="match status" value="1"/>
</dbReference>
<dbReference type="Proteomes" id="UP000515369">
    <property type="component" value="Chromosome"/>
</dbReference>
<protein>
    <submittedName>
        <fullName evidence="1">Acylneuraminate cytidylyltransferase family protein</fullName>
    </submittedName>
</protein>
<keyword evidence="1" id="KW-0808">Transferase</keyword>
<dbReference type="GO" id="GO:0008781">
    <property type="term" value="F:N-acylneuraminate cytidylyltransferase activity"/>
    <property type="evidence" value="ECO:0007669"/>
    <property type="project" value="TreeGrafter"/>
</dbReference>
<dbReference type="PANTHER" id="PTHR21485">
    <property type="entry name" value="HAD SUPERFAMILY MEMBERS CMAS AND KDSC"/>
    <property type="match status" value="1"/>
</dbReference>